<evidence type="ECO:0000313" key="1">
    <source>
        <dbReference type="EMBL" id="CAG8795963.1"/>
    </source>
</evidence>
<dbReference type="EMBL" id="CAJVQA010029040">
    <property type="protein sequence ID" value="CAG8795963.1"/>
    <property type="molecule type" value="Genomic_DNA"/>
</dbReference>
<comment type="caution">
    <text evidence="1">The sequence shown here is derived from an EMBL/GenBank/DDBJ whole genome shotgun (WGS) entry which is preliminary data.</text>
</comment>
<gene>
    <name evidence="1" type="ORF">CPELLU_LOCUS17337</name>
</gene>
<dbReference type="OrthoDB" id="2438925at2759"/>
<dbReference type="AlphaFoldDB" id="A0A9N9JT43"/>
<protein>
    <submittedName>
        <fullName evidence="1">20563_t:CDS:1</fullName>
    </submittedName>
</protein>
<accession>A0A9N9JT43</accession>
<feature type="non-terminal residue" evidence="1">
    <location>
        <position position="64"/>
    </location>
</feature>
<dbReference type="Proteomes" id="UP000789759">
    <property type="component" value="Unassembled WGS sequence"/>
</dbReference>
<sequence length="64" mass="7236">MNNSIDTNLEDANNSLEVLFVSANMTTVSLKTVLMFLLQQNDIETYINLIGKIEKFIKKTKLAT</sequence>
<evidence type="ECO:0000313" key="2">
    <source>
        <dbReference type="Proteomes" id="UP000789759"/>
    </source>
</evidence>
<proteinExistence type="predicted"/>
<organism evidence="1 2">
    <name type="scientific">Cetraspora pellucida</name>
    <dbReference type="NCBI Taxonomy" id="1433469"/>
    <lineage>
        <taxon>Eukaryota</taxon>
        <taxon>Fungi</taxon>
        <taxon>Fungi incertae sedis</taxon>
        <taxon>Mucoromycota</taxon>
        <taxon>Glomeromycotina</taxon>
        <taxon>Glomeromycetes</taxon>
        <taxon>Diversisporales</taxon>
        <taxon>Gigasporaceae</taxon>
        <taxon>Cetraspora</taxon>
    </lineage>
</organism>
<name>A0A9N9JT43_9GLOM</name>
<reference evidence="1" key="1">
    <citation type="submission" date="2021-06" db="EMBL/GenBank/DDBJ databases">
        <authorList>
            <person name="Kallberg Y."/>
            <person name="Tangrot J."/>
            <person name="Rosling A."/>
        </authorList>
    </citation>
    <scope>NUCLEOTIDE SEQUENCE</scope>
    <source>
        <strain evidence="1">FL966</strain>
    </source>
</reference>
<keyword evidence="2" id="KW-1185">Reference proteome</keyword>